<dbReference type="InterPro" id="IPR052028">
    <property type="entry name" value="HipA_Ser/Thr_kinase"/>
</dbReference>
<comment type="similarity">
    <text evidence="1">Belongs to the HipA Ser/Thr kinase family.</text>
</comment>
<accession>F4QMI7</accession>
<dbReference type="AlphaFoldDB" id="F4QMI7"/>
<evidence type="ECO:0000259" key="5">
    <source>
        <dbReference type="Pfam" id="PF13657"/>
    </source>
</evidence>
<feature type="domain" description="HipA-like C-terminal" evidence="4">
    <location>
        <begin position="161"/>
        <end position="377"/>
    </location>
</feature>
<dbReference type="Gene3D" id="1.10.1070.20">
    <property type="match status" value="1"/>
</dbReference>
<feature type="domain" description="HipA N-terminal subdomain 1" evidence="5">
    <location>
        <begin position="19"/>
        <end position="118"/>
    </location>
</feature>
<dbReference type="Pfam" id="PF13657">
    <property type="entry name" value="Couple_hipA"/>
    <property type="match status" value="1"/>
</dbReference>
<reference evidence="7" key="1">
    <citation type="submission" date="2011-03" db="EMBL/GenBank/DDBJ databases">
        <title>Draft genome sequence of Brevundimonas diminuta.</title>
        <authorList>
            <person name="Brown P.J.B."/>
            <person name="Buechlein A."/>
            <person name="Hemmerich C."/>
            <person name="Brun Y.V."/>
        </authorList>
    </citation>
    <scope>NUCLEOTIDE SEQUENCE [LARGE SCALE GENOMIC DNA]</scope>
    <source>
        <strain evidence="7">C19</strain>
    </source>
</reference>
<dbReference type="GO" id="GO:0005829">
    <property type="term" value="C:cytosol"/>
    <property type="evidence" value="ECO:0007669"/>
    <property type="project" value="TreeGrafter"/>
</dbReference>
<dbReference type="InterPro" id="IPR017508">
    <property type="entry name" value="HipA_N1"/>
</dbReference>
<proteinExistence type="inferred from homology"/>
<evidence type="ECO:0000313" key="6">
    <source>
        <dbReference type="EMBL" id="EGF91428.1"/>
    </source>
</evidence>
<dbReference type="Pfam" id="PF07804">
    <property type="entry name" value="HipA_C"/>
    <property type="match status" value="1"/>
</dbReference>
<dbReference type="Proteomes" id="UP000006512">
    <property type="component" value="Unassembled WGS sequence"/>
</dbReference>
<dbReference type="PANTHER" id="PTHR37419:SF8">
    <property type="entry name" value="TOXIN YJJJ"/>
    <property type="match status" value="1"/>
</dbReference>
<evidence type="ECO:0000256" key="1">
    <source>
        <dbReference type="ARBA" id="ARBA00010164"/>
    </source>
</evidence>
<evidence type="ECO:0000256" key="3">
    <source>
        <dbReference type="ARBA" id="ARBA00022777"/>
    </source>
</evidence>
<keyword evidence="7" id="KW-1185">Reference proteome</keyword>
<dbReference type="HOGENOM" id="CLU_041102_1_0_5"/>
<gene>
    <name evidence="6" type="ORF">ABI_28440</name>
</gene>
<dbReference type="STRING" id="715226.ABI_28440"/>
<keyword evidence="3" id="KW-0418">Kinase</keyword>
<dbReference type="EMBL" id="GL883078">
    <property type="protein sequence ID" value="EGF91428.1"/>
    <property type="molecule type" value="Genomic_DNA"/>
</dbReference>
<sequence length="403" mass="44340">MTFSPARSLHVFLDDAAPRRRMGRLALADRRIWFEYDTDFMTTGLELSPYKLALGPAARAPEDGFEGLFGLFNDSLPDGWGRLLLDRRARSQGIDHRALTALDRLAFVGGDGMGALTYEPDLSDTDRPSVIDLDSLADDARAVLSGEPETVIETLLALNGSSQGARPKITVGVNPDRLRISAKSGDGFEPWLIKFAAQGDPDDIGAIEYAYSLMARAAGLDMPATHLFLTDNGRYFGIQRFDRQQGRRVHMHSLCGLIHADHRIPSLDYDMVMRVTAGLTRDMREMERAFALACFNVLAYNRDDHSKNFAFLMDAGGEWRLSPAYDLTFSAGPGGEQSTTVMGEGRAPGMAHLRQLAKKHGVKSAEAILDQVNAAVCRWRDFAASAEVTDTMADLIGRRLQTP</sequence>
<organism evidence="6 7">
    <name type="scientific">Asticcacaulis biprosthecium C19</name>
    <dbReference type="NCBI Taxonomy" id="715226"/>
    <lineage>
        <taxon>Bacteria</taxon>
        <taxon>Pseudomonadati</taxon>
        <taxon>Pseudomonadota</taxon>
        <taxon>Alphaproteobacteria</taxon>
        <taxon>Caulobacterales</taxon>
        <taxon>Caulobacteraceae</taxon>
        <taxon>Asticcacaulis</taxon>
    </lineage>
</organism>
<evidence type="ECO:0000259" key="4">
    <source>
        <dbReference type="Pfam" id="PF07804"/>
    </source>
</evidence>
<protein>
    <submittedName>
        <fullName evidence="6">HipA-like N-terminal domain protein</fullName>
    </submittedName>
</protein>
<dbReference type="InterPro" id="IPR012893">
    <property type="entry name" value="HipA-like_C"/>
</dbReference>
<evidence type="ECO:0000313" key="7">
    <source>
        <dbReference type="Proteomes" id="UP000006512"/>
    </source>
</evidence>
<dbReference type="OrthoDB" id="9805913at2"/>
<dbReference type="eggNOG" id="COG3550">
    <property type="taxonomic scope" value="Bacteria"/>
</dbReference>
<evidence type="ECO:0000256" key="2">
    <source>
        <dbReference type="ARBA" id="ARBA00022679"/>
    </source>
</evidence>
<keyword evidence="2" id="KW-0808">Transferase</keyword>
<name>F4QMI7_9CAUL</name>
<dbReference type="GO" id="GO:0004674">
    <property type="term" value="F:protein serine/threonine kinase activity"/>
    <property type="evidence" value="ECO:0007669"/>
    <property type="project" value="TreeGrafter"/>
</dbReference>
<dbReference type="PANTHER" id="PTHR37419">
    <property type="entry name" value="SERINE/THREONINE-PROTEIN KINASE TOXIN HIPA"/>
    <property type="match status" value="1"/>
</dbReference>
<dbReference type="RefSeq" id="WP_006273630.1">
    <property type="nucleotide sequence ID" value="NZ_GL883078.1"/>
</dbReference>